<dbReference type="InParanoid" id="A0A0G4FGH9"/>
<proteinExistence type="predicted"/>
<reference evidence="2 3" key="1">
    <citation type="submission" date="2014-11" db="EMBL/GenBank/DDBJ databases">
        <authorList>
            <person name="Zhu J."/>
            <person name="Qi W."/>
            <person name="Song R."/>
        </authorList>
    </citation>
    <scope>NUCLEOTIDE SEQUENCE [LARGE SCALE GENOMIC DNA]</scope>
</reference>
<protein>
    <submittedName>
        <fullName evidence="2">Uncharacterized protein</fullName>
    </submittedName>
</protein>
<sequence>MRACSCPARRQRRRFHPALSNTSNTPAPPVVDAIQEPPTPGLATGGVHGPGLRGTLEDNYVNVYDAHGVASTGKTAHPAQSITGTAWDPAKKR</sequence>
<keyword evidence="3" id="KW-1185">Reference proteome</keyword>
<accession>A0A0G4FGH9</accession>
<evidence type="ECO:0000313" key="3">
    <source>
        <dbReference type="Proteomes" id="UP000041254"/>
    </source>
</evidence>
<dbReference type="VEuPathDB" id="CryptoDB:Vbra_15342"/>
<dbReference type="Proteomes" id="UP000041254">
    <property type="component" value="Unassembled WGS sequence"/>
</dbReference>
<name>A0A0G4FGH9_VITBC</name>
<feature type="region of interest" description="Disordered" evidence="1">
    <location>
        <begin position="71"/>
        <end position="93"/>
    </location>
</feature>
<dbReference type="AlphaFoldDB" id="A0A0G4FGH9"/>
<gene>
    <name evidence="2" type="ORF">Vbra_15342</name>
</gene>
<feature type="region of interest" description="Disordered" evidence="1">
    <location>
        <begin position="1"/>
        <end position="47"/>
    </location>
</feature>
<evidence type="ECO:0000313" key="2">
    <source>
        <dbReference type="EMBL" id="CEM12420.1"/>
    </source>
</evidence>
<organism evidence="2 3">
    <name type="scientific">Vitrella brassicaformis (strain CCMP3155)</name>
    <dbReference type="NCBI Taxonomy" id="1169540"/>
    <lineage>
        <taxon>Eukaryota</taxon>
        <taxon>Sar</taxon>
        <taxon>Alveolata</taxon>
        <taxon>Colpodellida</taxon>
        <taxon>Vitrellaceae</taxon>
        <taxon>Vitrella</taxon>
    </lineage>
</organism>
<evidence type="ECO:0000256" key="1">
    <source>
        <dbReference type="SAM" id="MobiDB-lite"/>
    </source>
</evidence>
<dbReference type="EMBL" id="CDMY01000436">
    <property type="protein sequence ID" value="CEM12420.1"/>
    <property type="molecule type" value="Genomic_DNA"/>
</dbReference>
<feature type="compositionally biased region" description="Polar residues" evidence="1">
    <location>
        <begin position="72"/>
        <end position="84"/>
    </location>
</feature>